<feature type="transmembrane region" description="Helical" evidence="2">
    <location>
        <begin position="777"/>
        <end position="794"/>
    </location>
</feature>
<feature type="transmembrane region" description="Helical" evidence="2">
    <location>
        <begin position="1018"/>
        <end position="1040"/>
    </location>
</feature>
<protein>
    <submittedName>
        <fullName evidence="4">Nps11 protein</fullName>
    </submittedName>
</protein>
<keyword evidence="5" id="KW-1185">Reference proteome</keyword>
<keyword evidence="2" id="KW-0472">Membrane</keyword>
<evidence type="ECO:0000313" key="4">
    <source>
        <dbReference type="EMBL" id="CAE7218322.1"/>
    </source>
</evidence>
<dbReference type="PANTHER" id="PTHR43201">
    <property type="entry name" value="ACYL-COA SYNTHETASE"/>
    <property type="match status" value="1"/>
</dbReference>
<dbReference type="SUPFAM" id="SSF56801">
    <property type="entry name" value="Acetyl-CoA synthetase-like"/>
    <property type="match status" value="1"/>
</dbReference>
<dbReference type="InterPro" id="IPR020845">
    <property type="entry name" value="AMP-binding_CS"/>
</dbReference>
<accession>A0A812K0T5</accession>
<dbReference type="OrthoDB" id="427358at2759"/>
<comment type="caution">
    <text evidence="4">The sequence shown here is derived from an EMBL/GenBank/DDBJ whole genome shotgun (WGS) entry which is preliminary data.</text>
</comment>
<evidence type="ECO:0000259" key="3">
    <source>
        <dbReference type="Pfam" id="PF00501"/>
    </source>
</evidence>
<dbReference type="EMBL" id="CAJNIZ010003078">
    <property type="protein sequence ID" value="CAE7218322.1"/>
    <property type="molecule type" value="Genomic_DNA"/>
</dbReference>
<dbReference type="Proteomes" id="UP000649617">
    <property type="component" value="Unassembled WGS sequence"/>
</dbReference>
<keyword evidence="2" id="KW-0812">Transmembrane</keyword>
<feature type="transmembrane region" description="Helical" evidence="2">
    <location>
        <begin position="849"/>
        <end position="868"/>
    </location>
</feature>
<dbReference type="InterPro" id="IPR000873">
    <property type="entry name" value="AMP-dep_synth/lig_dom"/>
</dbReference>
<dbReference type="AlphaFoldDB" id="A0A812K0T5"/>
<dbReference type="GO" id="GO:0031956">
    <property type="term" value="F:medium-chain fatty acid-CoA ligase activity"/>
    <property type="evidence" value="ECO:0007669"/>
    <property type="project" value="TreeGrafter"/>
</dbReference>
<feature type="domain" description="AMP-dependent synthetase/ligase" evidence="3">
    <location>
        <begin position="127"/>
        <end position="448"/>
    </location>
</feature>
<evidence type="ECO:0000313" key="5">
    <source>
        <dbReference type="Proteomes" id="UP000649617"/>
    </source>
</evidence>
<evidence type="ECO:0000256" key="2">
    <source>
        <dbReference type="SAM" id="Phobius"/>
    </source>
</evidence>
<feature type="transmembrane region" description="Helical" evidence="2">
    <location>
        <begin position="918"/>
        <end position="939"/>
    </location>
</feature>
<dbReference type="Gene3D" id="3.40.50.12780">
    <property type="entry name" value="N-terminal domain of ligase-like"/>
    <property type="match status" value="1"/>
</dbReference>
<proteinExistence type="inferred from homology"/>
<organism evidence="4 5">
    <name type="scientific">Symbiodinium pilosum</name>
    <name type="common">Dinoflagellate</name>
    <dbReference type="NCBI Taxonomy" id="2952"/>
    <lineage>
        <taxon>Eukaryota</taxon>
        <taxon>Sar</taxon>
        <taxon>Alveolata</taxon>
        <taxon>Dinophyceae</taxon>
        <taxon>Suessiales</taxon>
        <taxon>Symbiodiniaceae</taxon>
        <taxon>Symbiodinium</taxon>
    </lineage>
</organism>
<dbReference type="InterPro" id="IPR042099">
    <property type="entry name" value="ANL_N_sf"/>
</dbReference>
<sequence length="1051" mass="115605">MATDGLCRLADLALQAEQASPAVVGTGSQLPTFGSAVFWKDYLFFLTLFVGLNEAVRLNAKLKIKPWPFLARLALSCSGSVSFSRHKTVEDAEPGKILRSPNESLVTGSTGGTCPIRAAKTIPALLKEQAARIPDATFLEIWAPGRGTLRSLSFRQFATAVEKAAGWLKAQGLMDQEHIGILSQDTLDYKVLLLGCMQLGAVPVLLSWRQPLAIQEAMLSATKCTKLLASCYYEAAAKQLVKQLDVQLLLMEGMNCEESEESEEPNEGTDGYDNPVAVILFTSGSTSTPKAVPHRHSSLLWNCRNISREKSEAVLFPNAGTVCFLPNFHAIGLTVNFIFNLYAGIRCAVLEAPESSPVTVDLLLGACKDLRPTVLSTVPWVIEAICKELERGEKAASYAAICGRLHHIAFAGAQLPTGCFEVCRMHGIKLQVDYGQTELGGPLLFGRLGARTDLLQPVAGATYSFRSLLNSSEEPRRGELVLHGAQSAAQAYLRGSQGRPLTGPGQLTAEEYWTGDIFEEVEWDGSTWLRHFSRSDDLLVHTSGEMTNPLPMEKALGRLGLRACVVGDRFPRPLLVIEAERTKEKSAFELWAAIKECNALQPEWSRFLPQHVVLSQDMPMSVKGEIQRQSLQKCMEPTLSWLMLGGPSPDADAAAAATWFIENLETKEPSFDSLAMARDQKPPAELGHFYFVMIFGVFLGHHSFLIRRILDDKAAGKYHALNNLWGTMSMQGFAMYAGYLDERESPTFQSLGQLLIPWVFGRLIKLAKPGVDSSCDYPWFFMFMLWARLLHIVTRCLPTSRRAAVWAVRLVLASALHFGTGFTAAKNFIDVEAGDPQPLAVAFVPYTRQAGSHLFLWYFGFGALLGWIKPFLVKTARSKCCAALLLTAVMKYFHSINYEYERDPSSGTGYTGVTGADLFVDIAHCFLSFLALLCVLILVPRKRTAFSDAGGNSASAYLQGQRSFATMFFANTYLLVDQLAMLAVWTGAQSETRFLCAVMATCFICLFISLGMEPCLPFWLHGIPATVIYVTVLFGQAYLCSILSELLGLRT</sequence>
<feature type="transmembrane region" description="Helical" evidence="2">
    <location>
        <begin position="806"/>
        <end position="829"/>
    </location>
</feature>
<dbReference type="PANTHER" id="PTHR43201:SF8">
    <property type="entry name" value="ACYL-COA SYNTHETASE FAMILY MEMBER 3"/>
    <property type="match status" value="1"/>
</dbReference>
<keyword evidence="2" id="KW-1133">Transmembrane helix</keyword>
<gene>
    <name evidence="4" type="primary">nps11</name>
    <name evidence="4" type="ORF">SPIL2461_LOCUS2749</name>
</gene>
<name>A0A812K0T5_SYMPI</name>
<dbReference type="Pfam" id="PF00501">
    <property type="entry name" value="AMP-binding"/>
    <property type="match status" value="1"/>
</dbReference>
<evidence type="ECO:0000256" key="1">
    <source>
        <dbReference type="ARBA" id="ARBA00006432"/>
    </source>
</evidence>
<feature type="transmembrane region" description="Helical" evidence="2">
    <location>
        <begin position="718"/>
        <end position="739"/>
    </location>
</feature>
<reference evidence="4" key="1">
    <citation type="submission" date="2021-02" db="EMBL/GenBank/DDBJ databases">
        <authorList>
            <person name="Dougan E. K."/>
            <person name="Rhodes N."/>
            <person name="Thang M."/>
            <person name="Chan C."/>
        </authorList>
    </citation>
    <scope>NUCLEOTIDE SEQUENCE</scope>
</reference>
<dbReference type="PROSITE" id="PS00455">
    <property type="entry name" value="AMP_BINDING"/>
    <property type="match status" value="1"/>
</dbReference>
<dbReference type="Pfam" id="PF23562">
    <property type="entry name" value="AMP-binding_C_3"/>
    <property type="match status" value="1"/>
</dbReference>
<comment type="similarity">
    <text evidence="1">Belongs to the ATP-dependent AMP-binding enzyme family.</text>
</comment>
<feature type="transmembrane region" description="Helical" evidence="2">
    <location>
        <begin position="994"/>
        <end position="1012"/>
    </location>
</feature>
<feature type="transmembrane region" description="Helical" evidence="2">
    <location>
        <begin position="688"/>
        <end position="706"/>
    </location>
</feature>
<dbReference type="GO" id="GO:0006631">
    <property type="term" value="P:fatty acid metabolic process"/>
    <property type="evidence" value="ECO:0007669"/>
    <property type="project" value="TreeGrafter"/>
</dbReference>